<feature type="transmembrane region" description="Helical" evidence="1">
    <location>
        <begin position="30"/>
        <end position="54"/>
    </location>
</feature>
<dbReference type="RefSeq" id="WP_124223100.1">
    <property type="nucleotide sequence ID" value="NZ_RKRF01000012.1"/>
</dbReference>
<dbReference type="AlphaFoldDB" id="A0A3N5AZ75"/>
<dbReference type="Proteomes" id="UP000276443">
    <property type="component" value="Unassembled WGS sequence"/>
</dbReference>
<keyword evidence="1" id="KW-0812">Transmembrane</keyword>
<feature type="transmembrane region" description="Helical" evidence="1">
    <location>
        <begin position="120"/>
        <end position="143"/>
    </location>
</feature>
<evidence type="ECO:0000313" key="3">
    <source>
        <dbReference type="Proteomes" id="UP000276443"/>
    </source>
</evidence>
<dbReference type="EMBL" id="RKRF01000012">
    <property type="protein sequence ID" value="RPF50576.1"/>
    <property type="molecule type" value="Genomic_DNA"/>
</dbReference>
<keyword evidence="1" id="KW-0472">Membrane</keyword>
<proteinExistence type="predicted"/>
<organism evidence="2 3">
    <name type="scientific">Aquisalibacillus elongatus</name>
    <dbReference type="NCBI Taxonomy" id="485577"/>
    <lineage>
        <taxon>Bacteria</taxon>
        <taxon>Bacillati</taxon>
        <taxon>Bacillota</taxon>
        <taxon>Bacilli</taxon>
        <taxon>Bacillales</taxon>
        <taxon>Bacillaceae</taxon>
        <taxon>Aquisalibacillus</taxon>
    </lineage>
</organism>
<reference evidence="2 3" key="1">
    <citation type="submission" date="2018-11" db="EMBL/GenBank/DDBJ databases">
        <title>Genomic Encyclopedia of Type Strains, Phase IV (KMG-IV): sequencing the most valuable type-strain genomes for metagenomic binning, comparative biology and taxonomic classification.</title>
        <authorList>
            <person name="Goeker M."/>
        </authorList>
    </citation>
    <scope>NUCLEOTIDE SEQUENCE [LARGE SCALE GENOMIC DNA]</scope>
    <source>
        <strain evidence="2 3">DSM 18090</strain>
    </source>
</reference>
<feature type="transmembrane region" description="Helical" evidence="1">
    <location>
        <begin position="66"/>
        <end position="84"/>
    </location>
</feature>
<gene>
    <name evidence="2" type="ORF">EDC24_2543</name>
</gene>
<keyword evidence="1" id="KW-1133">Transmembrane helix</keyword>
<comment type="caution">
    <text evidence="2">The sequence shown here is derived from an EMBL/GenBank/DDBJ whole genome shotgun (WGS) entry which is preliminary data.</text>
</comment>
<name>A0A3N5AZ75_9BACI</name>
<evidence type="ECO:0000256" key="1">
    <source>
        <dbReference type="SAM" id="Phobius"/>
    </source>
</evidence>
<feature type="transmembrane region" description="Helical" evidence="1">
    <location>
        <begin position="96"/>
        <end position="114"/>
    </location>
</feature>
<keyword evidence="3" id="KW-1185">Reference proteome</keyword>
<protein>
    <submittedName>
        <fullName evidence="2">Uncharacterized protein</fullName>
    </submittedName>
</protein>
<evidence type="ECO:0000313" key="2">
    <source>
        <dbReference type="EMBL" id="RPF50576.1"/>
    </source>
</evidence>
<sequence length="152" mass="17889">MRNKKLEVLFWSIAFPGFGQLLNHQLIKGITLIILEVVINVFSKFNMAIMYSFLGEIDKAIQVVDYQWLMFYPCIYFFGIWDAYKYAEGEEKPYEFLPFVFSAFFVTVGLMYSYRTEVLGFIIGPVWLPILFLIPGLAVGLFIRKLLIYYER</sequence>
<dbReference type="OrthoDB" id="1681794at2"/>
<accession>A0A3N5AZ75</accession>